<accession>A0A8S9RSU2</accession>
<feature type="compositionally biased region" description="Low complexity" evidence="1">
    <location>
        <begin position="31"/>
        <end position="49"/>
    </location>
</feature>
<organism evidence="2 3">
    <name type="scientific">Brassica cretica</name>
    <name type="common">Mustard</name>
    <dbReference type="NCBI Taxonomy" id="69181"/>
    <lineage>
        <taxon>Eukaryota</taxon>
        <taxon>Viridiplantae</taxon>
        <taxon>Streptophyta</taxon>
        <taxon>Embryophyta</taxon>
        <taxon>Tracheophyta</taxon>
        <taxon>Spermatophyta</taxon>
        <taxon>Magnoliopsida</taxon>
        <taxon>eudicotyledons</taxon>
        <taxon>Gunneridae</taxon>
        <taxon>Pentapetalae</taxon>
        <taxon>rosids</taxon>
        <taxon>malvids</taxon>
        <taxon>Brassicales</taxon>
        <taxon>Brassicaceae</taxon>
        <taxon>Brassiceae</taxon>
        <taxon>Brassica</taxon>
    </lineage>
</organism>
<name>A0A8S9RSU2_BRACR</name>
<feature type="compositionally biased region" description="Polar residues" evidence="1">
    <location>
        <begin position="55"/>
        <end position="69"/>
    </location>
</feature>
<protein>
    <submittedName>
        <fullName evidence="2">Uncharacterized protein</fullName>
    </submittedName>
</protein>
<feature type="compositionally biased region" description="Polar residues" evidence="1">
    <location>
        <begin position="93"/>
        <end position="105"/>
    </location>
</feature>
<gene>
    <name evidence="2" type="ORF">F2Q69_00028673</name>
</gene>
<evidence type="ECO:0000313" key="2">
    <source>
        <dbReference type="EMBL" id="KAF3584405.1"/>
    </source>
</evidence>
<feature type="region of interest" description="Disordered" evidence="1">
    <location>
        <begin position="1"/>
        <end position="127"/>
    </location>
</feature>
<evidence type="ECO:0000313" key="3">
    <source>
        <dbReference type="Proteomes" id="UP000712600"/>
    </source>
</evidence>
<dbReference type="AlphaFoldDB" id="A0A8S9RSU2"/>
<dbReference type="Proteomes" id="UP000712600">
    <property type="component" value="Unassembled WGS sequence"/>
</dbReference>
<sequence length="144" mass="15495">MAKSESHTKWSKRHQLGVSVTIFPPKEHSHASVAPSSTTSITTAPSSTIIPPPSHCNNSHDPVTPSSISAPPPLHSDDGHFDIAPANSDHVPTASQPHESPQTQPYVPLQSEETMEEEQTPSVPSIGTWSKPLVLKLSLPFIPY</sequence>
<dbReference type="EMBL" id="QGKX02000088">
    <property type="protein sequence ID" value="KAF3584405.1"/>
    <property type="molecule type" value="Genomic_DNA"/>
</dbReference>
<proteinExistence type="predicted"/>
<reference evidence="2" key="1">
    <citation type="submission" date="2019-12" db="EMBL/GenBank/DDBJ databases">
        <title>Genome sequencing and annotation of Brassica cretica.</title>
        <authorList>
            <person name="Studholme D.J."/>
            <person name="Sarris P."/>
        </authorList>
    </citation>
    <scope>NUCLEOTIDE SEQUENCE</scope>
    <source>
        <strain evidence="2">PFS-109/04</strain>
        <tissue evidence="2">Leaf</tissue>
    </source>
</reference>
<evidence type="ECO:0000256" key="1">
    <source>
        <dbReference type="SAM" id="MobiDB-lite"/>
    </source>
</evidence>
<comment type="caution">
    <text evidence="2">The sequence shown here is derived from an EMBL/GenBank/DDBJ whole genome shotgun (WGS) entry which is preliminary data.</text>
</comment>